<dbReference type="SMART" id="SM00635">
    <property type="entry name" value="BID_2"/>
    <property type="match status" value="1"/>
</dbReference>
<dbReference type="Proteomes" id="UP000612456">
    <property type="component" value="Unassembled WGS sequence"/>
</dbReference>
<feature type="chain" id="PRO_5037242487" description="BIG2 domain-containing protein" evidence="2">
    <location>
        <begin position="28"/>
        <end position="1348"/>
    </location>
</feature>
<dbReference type="SMART" id="SM00710">
    <property type="entry name" value="PbH1"/>
    <property type="match status" value="6"/>
</dbReference>
<dbReference type="SUPFAM" id="SSF51126">
    <property type="entry name" value="Pectin lyase-like"/>
    <property type="match status" value="1"/>
</dbReference>
<dbReference type="InterPro" id="IPR012334">
    <property type="entry name" value="Pectin_lyas_fold"/>
</dbReference>
<keyword evidence="5" id="KW-1185">Reference proteome</keyword>
<evidence type="ECO:0000256" key="1">
    <source>
        <dbReference type="SAM" id="MobiDB-lite"/>
    </source>
</evidence>
<feature type="domain" description="BIG2" evidence="3">
    <location>
        <begin position="1018"/>
        <end position="1096"/>
    </location>
</feature>
<accession>A0A916YM18</accession>
<feature type="region of interest" description="Disordered" evidence="1">
    <location>
        <begin position="445"/>
        <end position="479"/>
    </location>
</feature>
<dbReference type="InterPro" id="IPR013320">
    <property type="entry name" value="ConA-like_dom_sf"/>
</dbReference>
<evidence type="ECO:0000313" key="5">
    <source>
        <dbReference type="Proteomes" id="UP000612456"/>
    </source>
</evidence>
<dbReference type="EMBL" id="BMHP01000001">
    <property type="protein sequence ID" value="GGD51418.1"/>
    <property type="molecule type" value="Genomic_DNA"/>
</dbReference>
<dbReference type="Gene3D" id="2.60.120.200">
    <property type="match status" value="1"/>
</dbReference>
<dbReference type="Gene3D" id="2.60.40.1190">
    <property type="match status" value="1"/>
</dbReference>
<dbReference type="InterPro" id="IPR003343">
    <property type="entry name" value="Big_2"/>
</dbReference>
<comment type="caution">
    <text evidence="4">The sequence shown here is derived from an EMBL/GenBank/DDBJ whole genome shotgun (WGS) entry which is preliminary data.</text>
</comment>
<organism evidence="4 5">
    <name type="scientific">Paenibacillus nasutitermitis</name>
    <dbReference type="NCBI Taxonomy" id="1652958"/>
    <lineage>
        <taxon>Bacteria</taxon>
        <taxon>Bacillati</taxon>
        <taxon>Bacillota</taxon>
        <taxon>Bacilli</taxon>
        <taxon>Bacillales</taxon>
        <taxon>Paenibacillaceae</taxon>
        <taxon>Paenibacillus</taxon>
    </lineage>
</organism>
<name>A0A916YM18_9BACL</name>
<dbReference type="Pfam" id="PF13385">
    <property type="entry name" value="Laminin_G_3"/>
    <property type="match status" value="1"/>
</dbReference>
<keyword evidence="2" id="KW-0732">Signal</keyword>
<gene>
    <name evidence="4" type="ORF">GCM10010911_06180</name>
</gene>
<reference evidence="4" key="2">
    <citation type="submission" date="2020-09" db="EMBL/GenBank/DDBJ databases">
        <authorList>
            <person name="Sun Q."/>
            <person name="Zhou Y."/>
        </authorList>
    </citation>
    <scope>NUCLEOTIDE SEQUENCE</scope>
    <source>
        <strain evidence="4">CGMCC 1.15178</strain>
    </source>
</reference>
<dbReference type="RefSeq" id="WP_188989003.1">
    <property type="nucleotide sequence ID" value="NZ_BMHP01000001.1"/>
</dbReference>
<feature type="signal peptide" evidence="2">
    <location>
        <begin position="1"/>
        <end position="27"/>
    </location>
</feature>
<protein>
    <recommendedName>
        <fullName evidence="3">BIG2 domain-containing protein</fullName>
    </recommendedName>
</protein>
<proteinExistence type="predicted"/>
<feature type="region of interest" description="Disordered" evidence="1">
    <location>
        <begin position="1303"/>
        <end position="1348"/>
    </location>
</feature>
<evidence type="ECO:0000256" key="2">
    <source>
        <dbReference type="SAM" id="SignalP"/>
    </source>
</evidence>
<dbReference type="Pfam" id="PF13229">
    <property type="entry name" value="Beta_helix"/>
    <property type="match status" value="1"/>
</dbReference>
<sequence>MKRPVSFVLIISIVMACFITGPVSTEAADNAEQTASRSGTTYYMDSSGGSDSNAGTSPNKAWKTLNKVNAVTYQPGDRILFKAGSSWKGQLWPKGSGSDGHPIVIDRYGSGSKPVIHGAGLSAETLRLFNQQYWEISNLELTNKGADRQTRRAVWIEAQDIGIASHIYLKNLTIRDVNGKTGIGDLESGGIIARVTGSAVPTKFDDLLIQDNTFTDIDSTGIYIRSDWRNRQTRTDGTGPWLGFTNVVIRGNSLNRTGGDAIIVCESESPLIEYNVAAHSYYNSEGYHAGIWAINTDNALFQYNEAYLTHTTLDGMGFDLDELCNNCVMQYNYSHDNEGGFMLLIGQRGQGEGYDQKGIVRYNISQNDRHALISYAGRMDNYQIYNNTFYTSPGMKVKFSDTPDYNNLPTGSMSIRNNIIYNQGTGMSYTCGNLTCTYDSNTFYGNHDPSEPEDPNKLTSDPLLIGAGSGSAGPTDGNRLTADPLLYDYGLGSTGRTTVDGYRLAAGSPAIGSGAIIAGNGGKDYWGNAVSESARPNRGAYNGSGVQEEPVGSGIKSYLYLKDGHQERYIGSAEPQLLTVKATQALIVADANGTKTYYPDKDKQVYLTVSDPPIKVVGSISSMKGGSKYSLVAEPAYRGDDISLKLLVDNRVSKAVVSGQFIIGIRVFKVEAAAGKLAEIKLVIPGSSEAEVQTVTGQLFIGGKPVGRLTAGVTISDPLTMEVAHVLKEDGSEVLRIHTVNVSNRARKLKDISWSIGSQSGILMLTDTIAAGAGHTAEISLAGMLEGTRNAVSMTLRTSDGLTWPYSGETITSASMTKKTISVDGKLDDLSAVPAIELPARGVVQMSGYGGAEDLSGSVWLTWDDDHLYLSARIRDNLFSQSETGGQIWLGDVIQFGASPGMPGEHAGMYEYGMALTSAGPQLYRWSALEGEPGAITSGQLAVERNEQRRETDYELAVPWSELAPIRPGEGPFSFSFLVNDNDGAGRKGWIEWGGGIGGSKDSGLFVPIRLTGPVQRTLSALKINETLAYSASPVSLSLTGMYSDGATGIVTHAQWTSSDPEVAVVQNGTVSFTGKKGPVTITAAYGGIEATVSTVVADYDQYYAFDEGQGNQVTESVTGSIYAIEGEPVWVDGKFGKALFFYGNSIKINPIAKGDFTFMAWINPFSDSYNHTILGQGVTGSQANMFNWWISEGRMYFLASDAEGSGHGMWPFNTDDHSIALNEWTHVAVTRQGTEFKLYINGVNVLTKSVPVLLDQTVNPNPFRIGAQNGPSGGPSEGFHGAIDELRLLPEALSEERIRQLAQLSAIPDQSPKTDGSDPLQEEDEQLEQESPAALEDHEKIQNPENG</sequence>
<dbReference type="InterPro" id="IPR011050">
    <property type="entry name" value="Pectin_lyase_fold/virulence"/>
</dbReference>
<reference evidence="4" key="1">
    <citation type="journal article" date="2014" name="Int. J. Syst. Evol. Microbiol.">
        <title>Complete genome sequence of Corynebacterium casei LMG S-19264T (=DSM 44701T), isolated from a smear-ripened cheese.</title>
        <authorList>
            <consortium name="US DOE Joint Genome Institute (JGI-PGF)"/>
            <person name="Walter F."/>
            <person name="Albersmeier A."/>
            <person name="Kalinowski J."/>
            <person name="Ruckert C."/>
        </authorList>
    </citation>
    <scope>NUCLEOTIDE SEQUENCE</scope>
    <source>
        <strain evidence="4">CGMCC 1.15178</strain>
    </source>
</reference>
<evidence type="ECO:0000259" key="3">
    <source>
        <dbReference type="SMART" id="SM00635"/>
    </source>
</evidence>
<dbReference type="InterPro" id="IPR039448">
    <property type="entry name" value="Beta_helix"/>
</dbReference>
<dbReference type="PROSITE" id="PS51257">
    <property type="entry name" value="PROKAR_LIPOPROTEIN"/>
    <property type="match status" value="1"/>
</dbReference>
<dbReference type="SUPFAM" id="SSF49344">
    <property type="entry name" value="CBD9-like"/>
    <property type="match status" value="1"/>
</dbReference>
<dbReference type="Gene3D" id="2.160.20.10">
    <property type="entry name" value="Single-stranded right-handed beta-helix, Pectin lyase-like"/>
    <property type="match status" value="1"/>
</dbReference>
<dbReference type="Gene3D" id="2.60.40.1080">
    <property type="match status" value="1"/>
</dbReference>
<feature type="compositionally biased region" description="Basic and acidic residues" evidence="1">
    <location>
        <begin position="1336"/>
        <end position="1348"/>
    </location>
</feature>
<evidence type="ECO:0000313" key="4">
    <source>
        <dbReference type="EMBL" id="GGD51418.1"/>
    </source>
</evidence>
<dbReference type="SUPFAM" id="SSF49899">
    <property type="entry name" value="Concanavalin A-like lectins/glucanases"/>
    <property type="match status" value="1"/>
</dbReference>
<dbReference type="CDD" id="cd09621">
    <property type="entry name" value="CBM9_like_5"/>
    <property type="match status" value="1"/>
</dbReference>
<dbReference type="InterPro" id="IPR006626">
    <property type="entry name" value="PbH1"/>
</dbReference>